<dbReference type="EMBL" id="CR555306">
    <property type="protein sequence ID" value="CAI07301.1"/>
    <property type="molecule type" value="Genomic_DNA"/>
</dbReference>
<gene>
    <name evidence="2" type="ORF">ebA2126</name>
</gene>
<reference evidence="2 3" key="1">
    <citation type="journal article" date="2005" name="Arch. Microbiol.">
        <title>The genome sequence of an anaerobic aromatic-degrading denitrifying bacterium, strain EbN1.</title>
        <authorList>
            <person name="Rabus R."/>
            <person name="Kube M."/>
            <person name="Heider J."/>
            <person name="Beck A."/>
            <person name="Heitmann K."/>
            <person name="Widdel F."/>
            <person name="Reinhardt R."/>
        </authorList>
    </citation>
    <scope>NUCLEOTIDE SEQUENCE [LARGE SCALE GENOMIC DNA]</scope>
    <source>
        <strain evidence="2 3">EbN1</strain>
    </source>
</reference>
<evidence type="ECO:0000256" key="1">
    <source>
        <dbReference type="SAM" id="MobiDB-lite"/>
    </source>
</evidence>
<keyword evidence="3" id="KW-1185">Reference proteome</keyword>
<name>Q5P5W0_AROAE</name>
<proteinExistence type="predicted"/>
<dbReference type="KEGG" id="eba:ebA2126"/>
<feature type="compositionally biased region" description="Polar residues" evidence="1">
    <location>
        <begin position="62"/>
        <end position="73"/>
    </location>
</feature>
<dbReference type="Proteomes" id="UP000006552">
    <property type="component" value="Chromosome"/>
</dbReference>
<feature type="region of interest" description="Disordered" evidence="1">
    <location>
        <begin position="34"/>
        <end position="73"/>
    </location>
</feature>
<protein>
    <submittedName>
        <fullName evidence="2">Uncharacterized protein</fullName>
    </submittedName>
</protein>
<evidence type="ECO:0000313" key="3">
    <source>
        <dbReference type="Proteomes" id="UP000006552"/>
    </source>
</evidence>
<accession>Q5P5W0</accession>
<dbReference type="HOGENOM" id="CLU_2696499_0_0_4"/>
<evidence type="ECO:0000313" key="2">
    <source>
        <dbReference type="EMBL" id="CAI07301.1"/>
    </source>
</evidence>
<sequence>MNDLRRRLAARSVATGPVRWIVEGEGKVPASVLRAGTRRSSREIPSSGRWMRTGASCRRRSTASGNSSCGCGR</sequence>
<dbReference type="AlphaFoldDB" id="Q5P5W0"/>
<organism evidence="2 3">
    <name type="scientific">Aromatoleum aromaticum (strain DSM 19018 / LMG 30748 / EbN1)</name>
    <name type="common">Azoarcus sp. (strain EbN1)</name>
    <dbReference type="NCBI Taxonomy" id="76114"/>
    <lineage>
        <taxon>Bacteria</taxon>
        <taxon>Pseudomonadati</taxon>
        <taxon>Pseudomonadota</taxon>
        <taxon>Betaproteobacteria</taxon>
        <taxon>Rhodocyclales</taxon>
        <taxon>Rhodocyclaceae</taxon>
        <taxon>Aromatoleum</taxon>
    </lineage>
</organism>